<dbReference type="PRINTS" id="PR00164">
    <property type="entry name" value="ABC2TRNSPORT"/>
</dbReference>
<evidence type="ECO:0000256" key="4">
    <source>
        <dbReference type="ARBA" id="ARBA00022475"/>
    </source>
</evidence>
<keyword evidence="9" id="KW-0046">Antibiotic resistance</keyword>
<dbReference type="EMBL" id="CP064954">
    <property type="protein sequence ID" value="QPK78594.1"/>
    <property type="molecule type" value="Genomic_DNA"/>
</dbReference>
<gene>
    <name evidence="12" type="ORF">G7Y31_08530</name>
</gene>
<dbReference type="InterPro" id="IPR000412">
    <property type="entry name" value="ABC_2_transport"/>
</dbReference>
<evidence type="ECO:0000313" key="13">
    <source>
        <dbReference type="Proteomes" id="UP000594681"/>
    </source>
</evidence>
<evidence type="ECO:0000256" key="10">
    <source>
        <dbReference type="RuleBase" id="RU361157"/>
    </source>
</evidence>
<sequence length="293" mass="33161">MEPTDTEKSDQLLLVVDGRRLKKLDVRPTFAQYLSTLWARRHFIATDARFRAFRTTRDYRLWKFWVVAQPLLDALMYGLCFGLLLQTSRGIDNYIGFLLIGITFFNFMSKIVMSGAGLIRSSRNLLRAFDFPRAALVWSVSIRYLYDALPALLVSVTASIVMQLDNLPGISLLAVLPITVLMFFFATGLMLFVVRITAFVPDAKAILEILNKAWFFATGIFYSIDRFATHPTVHAVMSANPGHIYIDALRTAVLDGQAPDLKQWGLMLAWAIGALLAGMLFFWRAEEKYARVA</sequence>
<dbReference type="GO" id="GO:0043190">
    <property type="term" value="C:ATP-binding cassette (ABC) transporter complex"/>
    <property type="evidence" value="ECO:0007669"/>
    <property type="project" value="InterPro"/>
</dbReference>
<feature type="transmembrane region" description="Helical" evidence="10">
    <location>
        <begin position="170"/>
        <end position="193"/>
    </location>
</feature>
<keyword evidence="7 10" id="KW-1133">Transmembrane helix</keyword>
<proteinExistence type="inferred from homology"/>
<dbReference type="PANTHER" id="PTHR30413">
    <property type="entry name" value="INNER MEMBRANE TRANSPORT PERMEASE"/>
    <property type="match status" value="1"/>
</dbReference>
<keyword evidence="13" id="KW-1185">Reference proteome</keyword>
<feature type="transmembrane region" description="Helical" evidence="10">
    <location>
        <begin position="64"/>
        <end position="85"/>
    </location>
</feature>
<comment type="similarity">
    <text evidence="2 10">Belongs to the ABC-2 integral membrane protein family.</text>
</comment>
<evidence type="ECO:0000256" key="7">
    <source>
        <dbReference type="ARBA" id="ARBA00022989"/>
    </source>
</evidence>
<feature type="transmembrane region" description="Helical" evidence="10">
    <location>
        <begin position="264"/>
        <end position="283"/>
    </location>
</feature>
<feature type="transmembrane region" description="Helical" evidence="10">
    <location>
        <begin position="205"/>
        <end position="224"/>
    </location>
</feature>
<dbReference type="KEGG" id="cliz:G7Y31_08530"/>
<dbReference type="Proteomes" id="UP000594681">
    <property type="component" value="Chromosome"/>
</dbReference>
<organism evidence="12 13">
    <name type="scientific">Corynebacterium lizhenjunii</name>
    <dbReference type="NCBI Taxonomy" id="2709394"/>
    <lineage>
        <taxon>Bacteria</taxon>
        <taxon>Bacillati</taxon>
        <taxon>Actinomycetota</taxon>
        <taxon>Actinomycetes</taxon>
        <taxon>Mycobacteriales</taxon>
        <taxon>Corynebacteriaceae</taxon>
        <taxon>Corynebacterium</taxon>
    </lineage>
</organism>
<comment type="subcellular location">
    <subcellularLocation>
        <location evidence="1">Cell inner membrane</location>
        <topology evidence="1">Multi-pass membrane protein</topology>
    </subcellularLocation>
    <subcellularLocation>
        <location evidence="10">Cell membrane</location>
        <topology evidence="10">Multi-pass membrane protein</topology>
    </subcellularLocation>
</comment>
<dbReference type="GO" id="GO:0140359">
    <property type="term" value="F:ABC-type transporter activity"/>
    <property type="evidence" value="ECO:0007669"/>
    <property type="project" value="InterPro"/>
</dbReference>
<evidence type="ECO:0000256" key="8">
    <source>
        <dbReference type="ARBA" id="ARBA00023136"/>
    </source>
</evidence>
<dbReference type="PANTHER" id="PTHR30413:SF8">
    <property type="entry name" value="TRANSPORT PERMEASE PROTEIN"/>
    <property type="match status" value="1"/>
</dbReference>
<feature type="transmembrane region" description="Helical" evidence="10">
    <location>
        <begin position="97"/>
        <end position="119"/>
    </location>
</feature>
<evidence type="ECO:0000259" key="11">
    <source>
        <dbReference type="PROSITE" id="PS51012"/>
    </source>
</evidence>
<dbReference type="Pfam" id="PF01061">
    <property type="entry name" value="ABC2_membrane"/>
    <property type="match status" value="1"/>
</dbReference>
<evidence type="ECO:0000256" key="6">
    <source>
        <dbReference type="ARBA" id="ARBA00022692"/>
    </source>
</evidence>
<name>A0A7T0KEE1_9CORY</name>
<dbReference type="GO" id="GO:0046677">
    <property type="term" value="P:response to antibiotic"/>
    <property type="evidence" value="ECO:0007669"/>
    <property type="project" value="UniProtKB-KW"/>
</dbReference>
<evidence type="ECO:0000256" key="9">
    <source>
        <dbReference type="ARBA" id="ARBA00023251"/>
    </source>
</evidence>
<evidence type="ECO:0000256" key="2">
    <source>
        <dbReference type="ARBA" id="ARBA00007783"/>
    </source>
</evidence>
<dbReference type="InterPro" id="IPR013525">
    <property type="entry name" value="ABC2_TM"/>
</dbReference>
<keyword evidence="6 10" id="KW-0812">Transmembrane</keyword>
<dbReference type="AlphaFoldDB" id="A0A7T0KEE1"/>
<keyword evidence="8 10" id="KW-0472">Membrane</keyword>
<dbReference type="PROSITE" id="PS51012">
    <property type="entry name" value="ABC_TM2"/>
    <property type="match status" value="1"/>
</dbReference>
<keyword evidence="3 10" id="KW-0813">Transport</keyword>
<dbReference type="GO" id="GO:0015920">
    <property type="term" value="P:lipopolysaccharide transport"/>
    <property type="evidence" value="ECO:0007669"/>
    <property type="project" value="TreeGrafter"/>
</dbReference>
<reference evidence="12 13" key="1">
    <citation type="submission" date="2020-11" db="EMBL/GenBank/DDBJ databases">
        <title>Corynebacterium sp. ZJ-599.</title>
        <authorList>
            <person name="Zhou J."/>
        </authorList>
    </citation>
    <scope>NUCLEOTIDE SEQUENCE [LARGE SCALE GENOMIC DNA]</scope>
    <source>
        <strain evidence="12 13">ZJ-599</strain>
    </source>
</reference>
<evidence type="ECO:0000256" key="1">
    <source>
        <dbReference type="ARBA" id="ARBA00004429"/>
    </source>
</evidence>
<keyword evidence="5" id="KW-0997">Cell inner membrane</keyword>
<dbReference type="InterPro" id="IPR047817">
    <property type="entry name" value="ABC2_TM_bact-type"/>
</dbReference>
<evidence type="ECO:0000256" key="3">
    <source>
        <dbReference type="ARBA" id="ARBA00022448"/>
    </source>
</evidence>
<protein>
    <recommendedName>
        <fullName evidence="10">Transport permease protein</fullName>
    </recommendedName>
</protein>
<accession>A0A7T0KEE1</accession>
<keyword evidence="4 10" id="KW-1003">Cell membrane</keyword>
<dbReference type="RefSeq" id="WP_165010782.1">
    <property type="nucleotide sequence ID" value="NZ_CP064954.1"/>
</dbReference>
<evidence type="ECO:0000313" key="12">
    <source>
        <dbReference type="EMBL" id="QPK78594.1"/>
    </source>
</evidence>
<feature type="domain" description="ABC transmembrane type-2" evidence="11">
    <location>
        <begin position="61"/>
        <end position="285"/>
    </location>
</feature>
<feature type="transmembrane region" description="Helical" evidence="10">
    <location>
        <begin position="144"/>
        <end position="164"/>
    </location>
</feature>
<evidence type="ECO:0000256" key="5">
    <source>
        <dbReference type="ARBA" id="ARBA00022519"/>
    </source>
</evidence>